<dbReference type="GO" id="GO:0016740">
    <property type="term" value="F:transferase activity"/>
    <property type="evidence" value="ECO:0007669"/>
    <property type="project" value="UniProtKB-KW"/>
</dbReference>
<dbReference type="SUPFAM" id="SSF52821">
    <property type="entry name" value="Rhodanese/Cell cycle control phosphatase"/>
    <property type="match status" value="2"/>
</dbReference>
<dbReference type="PROSITE" id="PS50206">
    <property type="entry name" value="RHODANESE_3"/>
    <property type="match status" value="2"/>
</dbReference>
<dbReference type="InterPro" id="IPR001307">
    <property type="entry name" value="Thiosulphate_STrfase_CS"/>
</dbReference>
<keyword evidence="2" id="KW-0677">Repeat</keyword>
<dbReference type="PROSITE" id="PS00380">
    <property type="entry name" value="RHODANESE_1"/>
    <property type="match status" value="1"/>
</dbReference>
<keyword evidence="5" id="KW-1185">Reference proteome</keyword>
<evidence type="ECO:0000256" key="2">
    <source>
        <dbReference type="ARBA" id="ARBA00022737"/>
    </source>
</evidence>
<evidence type="ECO:0000256" key="1">
    <source>
        <dbReference type="ARBA" id="ARBA00022679"/>
    </source>
</evidence>
<protein>
    <submittedName>
        <fullName evidence="4">Sulfurtransferase</fullName>
        <ecNumber evidence="4">2.8.1.-</ecNumber>
    </submittedName>
</protein>
<dbReference type="EMBL" id="JBHTAI010000022">
    <property type="protein sequence ID" value="MFC7152346.1"/>
    <property type="molecule type" value="Genomic_DNA"/>
</dbReference>
<dbReference type="SMART" id="SM00450">
    <property type="entry name" value="RHOD"/>
    <property type="match status" value="2"/>
</dbReference>
<evidence type="ECO:0000313" key="5">
    <source>
        <dbReference type="Proteomes" id="UP001596378"/>
    </source>
</evidence>
<dbReference type="InterPro" id="IPR001763">
    <property type="entry name" value="Rhodanese-like_dom"/>
</dbReference>
<dbReference type="Pfam" id="PF00581">
    <property type="entry name" value="Rhodanese"/>
    <property type="match status" value="2"/>
</dbReference>
<sequence length="282" mass="30258">MASTNVVSVEQLRNRLESGERIALLDVRFNPKEPAYGREAYTKGHLPGAAFIDFKANLTDPAQEHGGRSPLPAPERLAALFGSLGIDRETAVVAYEDGNGPAASRLWWVLRYLGAERVQVLDGGYSAWTAAGGAVEAEPAAAAAPREFVPSPRAGWLAGVEEVRRASASGEAKLVDSRDAAQFAGREAPFDPVAGHIPGASNYFWKDALEADGAWKSPEQLRERFSDLPQSGEIIVYCGSGISATPNVLALHEAGYENVKLYAGSWSDWISYEENPIATGDK</sequence>
<evidence type="ECO:0000259" key="3">
    <source>
        <dbReference type="PROSITE" id="PS50206"/>
    </source>
</evidence>
<proteinExistence type="predicted"/>
<reference evidence="5" key="1">
    <citation type="journal article" date="2019" name="Int. J. Syst. Evol. Microbiol.">
        <title>The Global Catalogue of Microorganisms (GCM) 10K type strain sequencing project: providing services to taxonomists for standard genome sequencing and annotation.</title>
        <authorList>
            <consortium name="The Broad Institute Genomics Platform"/>
            <consortium name="The Broad Institute Genome Sequencing Center for Infectious Disease"/>
            <person name="Wu L."/>
            <person name="Ma J."/>
        </authorList>
    </citation>
    <scope>NUCLEOTIDE SEQUENCE [LARGE SCALE GENOMIC DNA]</scope>
    <source>
        <strain evidence="5">KCTC 12907</strain>
    </source>
</reference>
<feature type="domain" description="Rhodanese" evidence="3">
    <location>
        <begin position="168"/>
        <end position="278"/>
    </location>
</feature>
<dbReference type="PANTHER" id="PTHR11364">
    <property type="entry name" value="THIOSULFATE SULFERTANSFERASE"/>
    <property type="match status" value="1"/>
</dbReference>
<gene>
    <name evidence="4" type="ORF">ACFQMJ_27755</name>
</gene>
<dbReference type="InterPro" id="IPR045078">
    <property type="entry name" value="TST/MPST-like"/>
</dbReference>
<name>A0ABW2FGQ4_9BACL</name>
<keyword evidence="1 4" id="KW-0808">Transferase</keyword>
<organism evidence="4 5">
    <name type="scientific">Cohnella cellulosilytica</name>
    <dbReference type="NCBI Taxonomy" id="986710"/>
    <lineage>
        <taxon>Bacteria</taxon>
        <taxon>Bacillati</taxon>
        <taxon>Bacillota</taxon>
        <taxon>Bacilli</taxon>
        <taxon>Bacillales</taxon>
        <taxon>Paenibacillaceae</taxon>
        <taxon>Cohnella</taxon>
    </lineage>
</organism>
<dbReference type="RefSeq" id="WP_378044622.1">
    <property type="nucleotide sequence ID" value="NZ_JBHMDN010000005.1"/>
</dbReference>
<dbReference type="InterPro" id="IPR036873">
    <property type="entry name" value="Rhodanese-like_dom_sf"/>
</dbReference>
<dbReference type="PANTHER" id="PTHR11364:SF27">
    <property type="entry name" value="SULFURTRANSFERASE"/>
    <property type="match status" value="1"/>
</dbReference>
<dbReference type="EC" id="2.8.1.-" evidence="4"/>
<evidence type="ECO:0000313" key="4">
    <source>
        <dbReference type="EMBL" id="MFC7152346.1"/>
    </source>
</evidence>
<accession>A0ABW2FGQ4</accession>
<feature type="domain" description="Rhodanese" evidence="3">
    <location>
        <begin position="18"/>
        <end position="137"/>
    </location>
</feature>
<dbReference type="CDD" id="cd01449">
    <property type="entry name" value="TST_Repeat_2"/>
    <property type="match status" value="1"/>
</dbReference>
<dbReference type="CDD" id="cd01448">
    <property type="entry name" value="TST_Repeat_1"/>
    <property type="match status" value="1"/>
</dbReference>
<comment type="caution">
    <text evidence="4">The sequence shown here is derived from an EMBL/GenBank/DDBJ whole genome shotgun (WGS) entry which is preliminary data.</text>
</comment>
<dbReference type="Proteomes" id="UP001596378">
    <property type="component" value="Unassembled WGS sequence"/>
</dbReference>
<dbReference type="Gene3D" id="3.40.250.10">
    <property type="entry name" value="Rhodanese-like domain"/>
    <property type="match status" value="2"/>
</dbReference>